<proteinExistence type="predicted"/>
<dbReference type="PANTHER" id="PTHR34203">
    <property type="entry name" value="METHYLTRANSFERASE, FKBM FAMILY PROTEIN"/>
    <property type="match status" value="1"/>
</dbReference>
<keyword evidence="2" id="KW-0808">Transferase</keyword>
<evidence type="ECO:0000259" key="1">
    <source>
        <dbReference type="Pfam" id="PF05050"/>
    </source>
</evidence>
<keyword evidence="2" id="KW-0489">Methyltransferase</keyword>
<gene>
    <name evidence="2" type="ORF">SOO65_03535</name>
</gene>
<dbReference type="InterPro" id="IPR006342">
    <property type="entry name" value="FkbM_mtfrase"/>
</dbReference>
<dbReference type="InterPro" id="IPR052514">
    <property type="entry name" value="SAM-dependent_MTase"/>
</dbReference>
<protein>
    <submittedName>
        <fullName evidence="2">FkbM family methyltransferase</fullName>
    </submittedName>
</protein>
<dbReference type="InterPro" id="IPR029063">
    <property type="entry name" value="SAM-dependent_MTases_sf"/>
</dbReference>
<keyword evidence="3" id="KW-1185">Reference proteome</keyword>
<dbReference type="NCBIfam" id="TIGR01444">
    <property type="entry name" value="fkbM_fam"/>
    <property type="match status" value="1"/>
</dbReference>
<accession>A0AAX4HRF7</accession>
<name>A0AAX4HRF7_9BACT</name>
<dbReference type="SUPFAM" id="SSF53335">
    <property type="entry name" value="S-adenosyl-L-methionine-dependent methyltransferases"/>
    <property type="match status" value="1"/>
</dbReference>
<feature type="domain" description="Methyltransferase FkbM" evidence="1">
    <location>
        <begin position="85"/>
        <end position="241"/>
    </location>
</feature>
<sequence length="276" mass="31924">MNLLQYFGRLEFISPRQRKKLIWKWCSRSSFQDHGFCSDFYGFKYRGHTQNHIDRFVYFLGAYEKGMLKFIETSLKESQSKVFVDIGANVGHHTLFASKFASQVYSFEPYYKVRNELEKKIADNNLINVNLSQYAIGLKNEELTYFEPGDHNTGTGSFVDGFDANNTNKGLQLSVRNGSELFSEMGINDIAVMKVDVEGFEANVLESLLPVLKKTKPIIILEFIGDTKKAFSERPELVLFLKESYSAKMFNNSNKINYKFLPWDFDRFGDVVFFPK</sequence>
<organism evidence="2 3">
    <name type="scientific">Peredibacter starrii</name>
    <dbReference type="NCBI Taxonomy" id="28202"/>
    <lineage>
        <taxon>Bacteria</taxon>
        <taxon>Pseudomonadati</taxon>
        <taxon>Bdellovibrionota</taxon>
        <taxon>Bacteriovoracia</taxon>
        <taxon>Bacteriovoracales</taxon>
        <taxon>Bacteriovoracaceae</taxon>
        <taxon>Peredibacter</taxon>
    </lineage>
</organism>
<dbReference type="GO" id="GO:0008168">
    <property type="term" value="F:methyltransferase activity"/>
    <property type="evidence" value="ECO:0007669"/>
    <property type="project" value="UniProtKB-KW"/>
</dbReference>
<dbReference type="Gene3D" id="3.40.50.150">
    <property type="entry name" value="Vaccinia Virus protein VP39"/>
    <property type="match status" value="1"/>
</dbReference>
<evidence type="ECO:0000313" key="2">
    <source>
        <dbReference type="EMBL" id="WPU65812.1"/>
    </source>
</evidence>
<dbReference type="GO" id="GO:0032259">
    <property type="term" value="P:methylation"/>
    <property type="evidence" value="ECO:0007669"/>
    <property type="project" value="UniProtKB-KW"/>
</dbReference>
<evidence type="ECO:0000313" key="3">
    <source>
        <dbReference type="Proteomes" id="UP001324634"/>
    </source>
</evidence>
<dbReference type="RefSeq" id="WP_321397019.1">
    <property type="nucleotide sequence ID" value="NZ_CP139487.1"/>
</dbReference>
<dbReference type="Proteomes" id="UP001324634">
    <property type="component" value="Chromosome"/>
</dbReference>
<dbReference type="PANTHER" id="PTHR34203:SF15">
    <property type="entry name" value="SLL1173 PROTEIN"/>
    <property type="match status" value="1"/>
</dbReference>
<dbReference type="KEGG" id="psti:SOO65_03535"/>
<dbReference type="EMBL" id="CP139487">
    <property type="protein sequence ID" value="WPU65812.1"/>
    <property type="molecule type" value="Genomic_DNA"/>
</dbReference>
<reference evidence="2 3" key="1">
    <citation type="submission" date="2023-11" db="EMBL/GenBank/DDBJ databases">
        <title>Peredibacter starrii A3.12.</title>
        <authorList>
            <person name="Mitchell R.J."/>
        </authorList>
    </citation>
    <scope>NUCLEOTIDE SEQUENCE [LARGE SCALE GENOMIC DNA]</scope>
    <source>
        <strain evidence="2 3">A3.12</strain>
    </source>
</reference>
<dbReference type="AlphaFoldDB" id="A0AAX4HRF7"/>
<dbReference type="Pfam" id="PF05050">
    <property type="entry name" value="Methyltransf_21"/>
    <property type="match status" value="1"/>
</dbReference>